<dbReference type="SUPFAM" id="SSF46689">
    <property type="entry name" value="Homeodomain-like"/>
    <property type="match status" value="1"/>
</dbReference>
<protein>
    <recommendedName>
        <fullName evidence="5">HTH tetR-type domain-containing protein</fullName>
    </recommendedName>
</protein>
<dbReference type="PANTHER" id="PTHR30055">
    <property type="entry name" value="HTH-TYPE TRANSCRIPTIONAL REGULATOR RUTR"/>
    <property type="match status" value="1"/>
</dbReference>
<dbReference type="InterPro" id="IPR001647">
    <property type="entry name" value="HTH_TetR"/>
</dbReference>
<keyword evidence="1" id="KW-0805">Transcription regulation</keyword>
<gene>
    <name evidence="6" type="ORF">F964_03770</name>
</gene>
<dbReference type="GO" id="GO:0003700">
    <property type="term" value="F:DNA-binding transcription factor activity"/>
    <property type="evidence" value="ECO:0007669"/>
    <property type="project" value="TreeGrafter"/>
</dbReference>
<dbReference type="Gene3D" id="1.10.10.60">
    <property type="entry name" value="Homeodomain-like"/>
    <property type="match status" value="1"/>
</dbReference>
<evidence type="ECO:0000313" key="6">
    <source>
        <dbReference type="EMBL" id="ENV15048.1"/>
    </source>
</evidence>
<dbReference type="Proteomes" id="UP000013148">
    <property type="component" value="Unassembled WGS sequence"/>
</dbReference>
<keyword evidence="3" id="KW-0804">Transcription</keyword>
<sequence length="192" mass="22304">MNKSISTFDKICQTATSIFATHGYDAASLNMIAESVGIRKASLYSHFQSKNELFIKAFFDAYKIESSFMESCYKGQINQDNIGGGYLKLLPVRFKESAYLQLFLRVSFIAPDFIRHEVQETYRNYLKMIGEYFIHDLQKKNRFLKNKDLSLFCEAYLGIVDSLHIELIYSNMESYEKKRIAMLEVLSKAMNQ</sequence>
<dbReference type="EMBL" id="APPJ01000014">
    <property type="protein sequence ID" value="ENV15048.1"/>
    <property type="molecule type" value="Genomic_DNA"/>
</dbReference>
<dbReference type="PANTHER" id="PTHR30055:SF238">
    <property type="entry name" value="MYCOFACTOCIN BIOSYNTHESIS TRANSCRIPTIONAL REGULATOR MFTR-RELATED"/>
    <property type="match status" value="1"/>
</dbReference>
<dbReference type="PATRIC" id="fig|1217656.3.peg.3711"/>
<dbReference type="InterPro" id="IPR009057">
    <property type="entry name" value="Homeodomain-like_sf"/>
</dbReference>
<evidence type="ECO:0000256" key="2">
    <source>
        <dbReference type="ARBA" id="ARBA00023125"/>
    </source>
</evidence>
<evidence type="ECO:0000256" key="4">
    <source>
        <dbReference type="PROSITE-ProRule" id="PRU00335"/>
    </source>
</evidence>
<dbReference type="InterPro" id="IPR050109">
    <property type="entry name" value="HTH-type_TetR-like_transc_reg"/>
</dbReference>
<accession>N8Y629</accession>
<dbReference type="eggNOG" id="COG1309">
    <property type="taxonomic scope" value="Bacteria"/>
</dbReference>
<reference evidence="6 7" key="1">
    <citation type="submission" date="2013-02" db="EMBL/GenBank/DDBJ databases">
        <title>The Genome Sequence of Acinetobacter guillouiae NIPH 991.</title>
        <authorList>
            <consortium name="The Broad Institute Genome Sequencing Platform"/>
            <consortium name="The Broad Institute Genome Sequencing Center for Infectious Disease"/>
            <person name="Cerqueira G."/>
            <person name="Feldgarden M."/>
            <person name="Courvalin P."/>
            <person name="Perichon B."/>
            <person name="Grillot-Courvalin C."/>
            <person name="Clermont D."/>
            <person name="Rocha E."/>
            <person name="Yoon E.-J."/>
            <person name="Nemec A."/>
            <person name="Walker B."/>
            <person name="Young S.K."/>
            <person name="Zeng Q."/>
            <person name="Gargeya S."/>
            <person name="Fitzgerald M."/>
            <person name="Haas B."/>
            <person name="Abouelleil A."/>
            <person name="Alvarado L."/>
            <person name="Arachchi H.M."/>
            <person name="Berlin A.M."/>
            <person name="Chapman S.B."/>
            <person name="Dewar J."/>
            <person name="Goldberg J."/>
            <person name="Griggs A."/>
            <person name="Gujja S."/>
            <person name="Hansen M."/>
            <person name="Howarth C."/>
            <person name="Imamovic A."/>
            <person name="Larimer J."/>
            <person name="McCowan C."/>
            <person name="Murphy C."/>
            <person name="Neiman D."/>
            <person name="Pearson M."/>
            <person name="Priest M."/>
            <person name="Roberts A."/>
            <person name="Saif S."/>
            <person name="Shea T."/>
            <person name="Sisk P."/>
            <person name="Sykes S."/>
            <person name="Wortman J."/>
            <person name="Nusbaum C."/>
            <person name="Birren B."/>
        </authorList>
    </citation>
    <scope>NUCLEOTIDE SEQUENCE [LARGE SCALE GENOMIC DNA]</scope>
    <source>
        <strain evidence="6 7">NIPH 991</strain>
    </source>
</reference>
<name>N8Y629_ACIGI</name>
<comment type="caution">
    <text evidence="6">The sequence shown here is derived from an EMBL/GenBank/DDBJ whole genome shotgun (WGS) entry which is preliminary data.</text>
</comment>
<proteinExistence type="predicted"/>
<feature type="DNA-binding region" description="H-T-H motif" evidence="4">
    <location>
        <begin position="28"/>
        <end position="47"/>
    </location>
</feature>
<evidence type="ECO:0000256" key="1">
    <source>
        <dbReference type="ARBA" id="ARBA00023015"/>
    </source>
</evidence>
<evidence type="ECO:0000313" key="7">
    <source>
        <dbReference type="Proteomes" id="UP000013148"/>
    </source>
</evidence>
<dbReference type="PRINTS" id="PR00455">
    <property type="entry name" value="HTHTETR"/>
</dbReference>
<dbReference type="PROSITE" id="PS50977">
    <property type="entry name" value="HTH_TETR_2"/>
    <property type="match status" value="1"/>
</dbReference>
<dbReference type="RefSeq" id="WP_004822663.1">
    <property type="nucleotide sequence ID" value="NZ_KB849456.1"/>
</dbReference>
<organism evidence="6 7">
    <name type="scientific">Acinetobacter guillouiae NIPH 991</name>
    <dbReference type="NCBI Taxonomy" id="1217656"/>
    <lineage>
        <taxon>Bacteria</taxon>
        <taxon>Pseudomonadati</taxon>
        <taxon>Pseudomonadota</taxon>
        <taxon>Gammaproteobacteria</taxon>
        <taxon>Moraxellales</taxon>
        <taxon>Moraxellaceae</taxon>
        <taxon>Acinetobacter</taxon>
    </lineage>
</organism>
<keyword evidence="7" id="KW-1185">Reference proteome</keyword>
<feature type="domain" description="HTH tetR-type" evidence="5">
    <location>
        <begin position="5"/>
        <end position="65"/>
    </location>
</feature>
<dbReference type="HOGENOM" id="CLU_069356_12_3_6"/>
<keyword evidence="2 4" id="KW-0238">DNA-binding</keyword>
<evidence type="ECO:0000259" key="5">
    <source>
        <dbReference type="PROSITE" id="PS50977"/>
    </source>
</evidence>
<dbReference type="Pfam" id="PF00440">
    <property type="entry name" value="TetR_N"/>
    <property type="match status" value="1"/>
</dbReference>
<dbReference type="AlphaFoldDB" id="N8Y629"/>
<dbReference type="GO" id="GO:0000976">
    <property type="term" value="F:transcription cis-regulatory region binding"/>
    <property type="evidence" value="ECO:0007669"/>
    <property type="project" value="TreeGrafter"/>
</dbReference>
<dbReference type="Gene3D" id="1.10.357.10">
    <property type="entry name" value="Tetracycline Repressor, domain 2"/>
    <property type="match status" value="1"/>
</dbReference>
<evidence type="ECO:0000256" key="3">
    <source>
        <dbReference type="ARBA" id="ARBA00023163"/>
    </source>
</evidence>